<keyword evidence="3" id="KW-1185">Reference proteome</keyword>
<reference evidence="2" key="2">
    <citation type="journal article" date="2023" name="IMA Fungus">
        <title>Comparative genomic study of the Penicillium genus elucidates a diverse pangenome and 15 lateral gene transfer events.</title>
        <authorList>
            <person name="Petersen C."/>
            <person name="Sorensen T."/>
            <person name="Nielsen M.R."/>
            <person name="Sondergaard T.E."/>
            <person name="Sorensen J.L."/>
            <person name="Fitzpatrick D.A."/>
            <person name="Frisvad J.C."/>
            <person name="Nielsen K.L."/>
        </authorList>
    </citation>
    <scope>NUCLEOTIDE SEQUENCE</scope>
    <source>
        <strain evidence="2">IBT 29677</strain>
    </source>
</reference>
<protein>
    <submittedName>
        <fullName evidence="2">Uncharacterized protein</fullName>
    </submittedName>
</protein>
<evidence type="ECO:0000313" key="3">
    <source>
        <dbReference type="Proteomes" id="UP001147747"/>
    </source>
</evidence>
<dbReference type="GO" id="GO:0006396">
    <property type="term" value="P:RNA processing"/>
    <property type="evidence" value="ECO:0007669"/>
    <property type="project" value="InterPro"/>
</dbReference>
<gene>
    <name evidence="2" type="ORF">N7509_011263</name>
</gene>
<evidence type="ECO:0000313" key="2">
    <source>
        <dbReference type="EMBL" id="KAJ5388722.1"/>
    </source>
</evidence>
<dbReference type="InterPro" id="IPR007175">
    <property type="entry name" value="Rpr2/Snm1/Rpp21"/>
</dbReference>
<dbReference type="Proteomes" id="UP001147747">
    <property type="component" value="Unassembled WGS sequence"/>
</dbReference>
<dbReference type="OrthoDB" id="438080at2759"/>
<evidence type="ECO:0000256" key="1">
    <source>
        <dbReference type="SAM" id="MobiDB-lite"/>
    </source>
</evidence>
<proteinExistence type="predicted"/>
<dbReference type="RefSeq" id="XP_056486520.1">
    <property type="nucleotide sequence ID" value="XM_056635900.1"/>
</dbReference>
<dbReference type="EMBL" id="JAPZBU010000009">
    <property type="protein sequence ID" value="KAJ5388722.1"/>
    <property type="molecule type" value="Genomic_DNA"/>
</dbReference>
<accession>A0A9W9VSQ2</accession>
<feature type="region of interest" description="Disordered" evidence="1">
    <location>
        <begin position="99"/>
        <end position="168"/>
    </location>
</feature>
<comment type="caution">
    <text evidence="2">The sequence shown here is derived from an EMBL/GenBank/DDBJ whole genome shotgun (WGS) entry which is preliminary data.</text>
</comment>
<dbReference type="GeneID" id="81374880"/>
<organism evidence="2 3">
    <name type="scientific">Penicillium cosmopolitanum</name>
    <dbReference type="NCBI Taxonomy" id="1131564"/>
    <lineage>
        <taxon>Eukaryota</taxon>
        <taxon>Fungi</taxon>
        <taxon>Dikarya</taxon>
        <taxon>Ascomycota</taxon>
        <taxon>Pezizomycotina</taxon>
        <taxon>Eurotiomycetes</taxon>
        <taxon>Eurotiomycetidae</taxon>
        <taxon>Eurotiales</taxon>
        <taxon>Aspergillaceae</taxon>
        <taxon>Penicillium</taxon>
    </lineage>
</organism>
<sequence>MPPVEPPQLRFLSDAANLLGSSSPSTTAHLLTAHTHILHDESKSLTPRQTKHHCAGCGSLRICNASKPTVVKTKQKSRTAIRGTATVHKCVRCNQRAVIPRRRSAPRAPSKAPSRVSTATAVDSAASAASTPSISSQQDLPAIASTTASTEKTVENASSKKRAKARKQGGLQALLAAKKSTQPSLDLLDFLQ</sequence>
<name>A0A9W9VSQ2_9EURO</name>
<feature type="compositionally biased region" description="Low complexity" evidence="1">
    <location>
        <begin position="106"/>
        <end position="136"/>
    </location>
</feature>
<dbReference type="Pfam" id="PF04032">
    <property type="entry name" value="Rpr2"/>
    <property type="match status" value="1"/>
</dbReference>
<reference evidence="2" key="1">
    <citation type="submission" date="2022-12" db="EMBL/GenBank/DDBJ databases">
        <authorList>
            <person name="Petersen C."/>
        </authorList>
    </citation>
    <scope>NUCLEOTIDE SEQUENCE</scope>
    <source>
        <strain evidence="2">IBT 29677</strain>
    </source>
</reference>
<dbReference type="AlphaFoldDB" id="A0A9W9VSQ2"/>